<proteinExistence type="predicted"/>
<evidence type="ECO:0000313" key="3">
    <source>
        <dbReference type="Proteomes" id="UP000182658"/>
    </source>
</evidence>
<dbReference type="Proteomes" id="UP000182658">
    <property type="component" value="Unassembled WGS sequence"/>
</dbReference>
<sequence length="250" mass="28056">MTSSRVSITITPRPAKTMFATDYQYQKPRKSVIRMDPDCAICRAPATMACDCEAKGLETAVRQAESRMMQSIYNDIRSWVRAHAQDYILEYFRLLTERRKAAHAAHLDRINRHAFHYFHAPPHPNEIVAAQAQLKRGIDEDWQASVQRYPEVLEYFYSLVELTLPDDNEPAVKDPPLSALSGSRKAGRRGAVGGPATIASGPSIIHEREALPRRTPPPLEARRTPAPRGGRRYAPPPPAPTTYYAPPYGP</sequence>
<accession>A0A1J7IYU8</accession>
<feature type="compositionally biased region" description="Low complexity" evidence="1">
    <location>
        <begin position="241"/>
        <end position="250"/>
    </location>
</feature>
<gene>
    <name evidence="2" type="ORF">CONLIGDRAFT_668164</name>
</gene>
<evidence type="ECO:0000313" key="2">
    <source>
        <dbReference type="EMBL" id="OIW32461.1"/>
    </source>
</evidence>
<evidence type="ECO:0000256" key="1">
    <source>
        <dbReference type="SAM" id="MobiDB-lite"/>
    </source>
</evidence>
<dbReference type="OrthoDB" id="5409477at2759"/>
<dbReference type="EMBL" id="KV875095">
    <property type="protein sequence ID" value="OIW32461.1"/>
    <property type="molecule type" value="Genomic_DNA"/>
</dbReference>
<dbReference type="AlphaFoldDB" id="A0A1J7IYU8"/>
<evidence type="ECO:0008006" key="4">
    <source>
        <dbReference type="Google" id="ProtNLM"/>
    </source>
</evidence>
<keyword evidence="3" id="KW-1185">Reference proteome</keyword>
<organism evidence="2 3">
    <name type="scientific">Coniochaeta ligniaria NRRL 30616</name>
    <dbReference type="NCBI Taxonomy" id="1408157"/>
    <lineage>
        <taxon>Eukaryota</taxon>
        <taxon>Fungi</taxon>
        <taxon>Dikarya</taxon>
        <taxon>Ascomycota</taxon>
        <taxon>Pezizomycotina</taxon>
        <taxon>Sordariomycetes</taxon>
        <taxon>Sordariomycetidae</taxon>
        <taxon>Coniochaetales</taxon>
        <taxon>Coniochaetaceae</taxon>
        <taxon>Coniochaeta</taxon>
    </lineage>
</organism>
<reference evidence="2 3" key="1">
    <citation type="submission" date="2016-10" db="EMBL/GenBank/DDBJ databases">
        <title>Draft genome sequence of Coniochaeta ligniaria NRRL30616, a lignocellulolytic fungus for bioabatement of inhibitors in plant biomass hydrolysates.</title>
        <authorList>
            <consortium name="DOE Joint Genome Institute"/>
            <person name="Jimenez D.J."/>
            <person name="Hector R.E."/>
            <person name="Riley R."/>
            <person name="Sun H."/>
            <person name="Grigoriev I.V."/>
            <person name="Van Elsas J.D."/>
            <person name="Nichols N.N."/>
        </authorList>
    </citation>
    <scope>NUCLEOTIDE SEQUENCE [LARGE SCALE GENOMIC DNA]</scope>
    <source>
        <strain evidence="2 3">NRRL 30616</strain>
    </source>
</reference>
<feature type="region of interest" description="Disordered" evidence="1">
    <location>
        <begin position="167"/>
        <end position="250"/>
    </location>
</feature>
<protein>
    <recommendedName>
        <fullName evidence="4">Serine/threonine protein phosphatase</fullName>
    </recommendedName>
</protein>
<name>A0A1J7IYU8_9PEZI</name>
<dbReference type="InParanoid" id="A0A1J7IYU8"/>